<reference evidence="1 2" key="1">
    <citation type="journal article" date="2021" name="Astrobiology">
        <title>Bacterial Cellulose Retains Robustness but Its Synthesis Declines After Exposure to a Mars-Like Environment Simulated Outside the International Space Station.</title>
        <authorList>
            <person name="Orlovska I."/>
            <person name="Podolich O."/>
            <person name="Kukharenko O."/>
            <person name="Zaets I."/>
            <person name="Reva O."/>
            <person name="Khirunenko L."/>
            <person name="Zmejkoski D."/>
            <person name="Rogalsky S."/>
            <person name="Barh D."/>
            <person name="Tiwari S."/>
            <person name="Kumavath R."/>
            <person name="Goes-Neto A."/>
            <person name="Azevedo V."/>
            <person name="Brenig B."/>
            <person name="Ghosh P."/>
            <person name="de Vera J.P."/>
            <person name="Kozyrovska N."/>
        </authorList>
    </citation>
    <scope>NUCLEOTIDE SEQUENCE [LARGE SCALE GENOMIC DNA]</scope>
    <source>
        <strain evidence="1 2">IMBG 311</strain>
    </source>
</reference>
<protein>
    <recommendedName>
        <fullName evidence="3">ATP-binding protein</fullName>
    </recommendedName>
</protein>
<dbReference type="EMBL" id="JABLUU010000025">
    <property type="protein sequence ID" value="MBT0676772.1"/>
    <property type="molecule type" value="Genomic_DNA"/>
</dbReference>
<proteinExistence type="predicted"/>
<comment type="caution">
    <text evidence="1">The sequence shown here is derived from an EMBL/GenBank/DDBJ whole genome shotgun (WGS) entry which is preliminary data.</text>
</comment>
<dbReference type="Proteomes" id="UP001519538">
    <property type="component" value="Unassembled WGS sequence"/>
</dbReference>
<name>A0ABS5SR43_9PROT</name>
<gene>
    <name evidence="1" type="ORF">HNO79_15445</name>
</gene>
<dbReference type="GeneID" id="79189140"/>
<organism evidence="1 2">
    <name type="scientific">Komagataeibacter oboediens</name>
    <dbReference type="NCBI Taxonomy" id="65958"/>
    <lineage>
        <taxon>Bacteria</taxon>
        <taxon>Pseudomonadati</taxon>
        <taxon>Pseudomonadota</taxon>
        <taxon>Alphaproteobacteria</taxon>
        <taxon>Acetobacterales</taxon>
        <taxon>Acetobacteraceae</taxon>
        <taxon>Komagataeibacter</taxon>
    </lineage>
</organism>
<dbReference type="SUPFAM" id="SSF46785">
    <property type="entry name" value="Winged helix' DNA-binding domain"/>
    <property type="match status" value="1"/>
</dbReference>
<evidence type="ECO:0008006" key="3">
    <source>
        <dbReference type="Google" id="ProtNLM"/>
    </source>
</evidence>
<accession>A0ABS5SR43</accession>
<dbReference type="InterPro" id="IPR036388">
    <property type="entry name" value="WH-like_DNA-bd_sf"/>
</dbReference>
<dbReference type="SUPFAM" id="SSF52540">
    <property type="entry name" value="P-loop containing nucleoside triphosphate hydrolases"/>
    <property type="match status" value="1"/>
</dbReference>
<keyword evidence="2" id="KW-1185">Reference proteome</keyword>
<dbReference type="RefSeq" id="WP_214165810.1">
    <property type="nucleotide sequence ID" value="NZ_JABLUU010000025.1"/>
</dbReference>
<evidence type="ECO:0000313" key="2">
    <source>
        <dbReference type="Proteomes" id="UP001519538"/>
    </source>
</evidence>
<dbReference type="InterPro" id="IPR036390">
    <property type="entry name" value="WH_DNA-bd_sf"/>
</dbReference>
<sequence>MSNIWSEFGFRGNPFSTAPIKANAEGKKLLKGRDKELRLLRMKLTSSDLHTTIEGQNGVGKTSLVGIAAFTLYEEFLDDPENKPAFIPVDHIFQISATENIEAFKEKFLLRMVSFISSLEWLDETRFPVGKLEDLRRWSNDPIIKSFNGGLSIAGFGANASTTNSVNGSSAFSGAGLEASLREILNIMFPAGCSGGFVCLLDNMELLDTSLTARKVLEDLRDSVLSFPGIKWVLCGARGIIRSVASTNRLQGKLATPIELAPLADNDVGDVIEARTSILKTKVDAYIPIASNGFKFVYDISNHNLRIALKFCEDYCLWCAFEGKKPQNEEEKNELLKHWLTSEAEKNLADTQSITRTGWSVFQVISQRPEGISPTGDYGEFGYDSPQALQPHLRSLEQAALIESTIDDSDRRRKTITLTPRGWLIDYYNKTKQN</sequence>
<dbReference type="Gene3D" id="1.10.10.10">
    <property type="entry name" value="Winged helix-like DNA-binding domain superfamily/Winged helix DNA-binding domain"/>
    <property type="match status" value="1"/>
</dbReference>
<evidence type="ECO:0000313" key="1">
    <source>
        <dbReference type="EMBL" id="MBT0676772.1"/>
    </source>
</evidence>
<dbReference type="Gene3D" id="3.40.50.300">
    <property type="entry name" value="P-loop containing nucleotide triphosphate hydrolases"/>
    <property type="match status" value="1"/>
</dbReference>
<dbReference type="InterPro" id="IPR027417">
    <property type="entry name" value="P-loop_NTPase"/>
</dbReference>